<evidence type="ECO:0000313" key="8">
    <source>
        <dbReference type="EMBL" id="KOO27697.1"/>
    </source>
</evidence>
<evidence type="ECO:0000313" key="9">
    <source>
        <dbReference type="Proteomes" id="UP000037460"/>
    </source>
</evidence>
<feature type="transmembrane region" description="Helical" evidence="6">
    <location>
        <begin position="261"/>
        <end position="283"/>
    </location>
</feature>
<evidence type="ECO:0000256" key="4">
    <source>
        <dbReference type="ARBA" id="ARBA00023136"/>
    </source>
</evidence>
<dbReference type="OrthoDB" id="5358475at2759"/>
<dbReference type="InterPro" id="IPR005821">
    <property type="entry name" value="Ion_trans_dom"/>
</dbReference>
<feature type="transmembrane region" description="Helical" evidence="6">
    <location>
        <begin position="303"/>
        <end position="323"/>
    </location>
</feature>
<proteinExistence type="predicted"/>
<dbReference type="PANTHER" id="PTHR10037:SF62">
    <property type="entry name" value="SODIUM CHANNEL PROTEIN 60E"/>
    <property type="match status" value="1"/>
</dbReference>
<feature type="domain" description="EF-hand" evidence="7">
    <location>
        <begin position="838"/>
        <end position="873"/>
    </location>
</feature>
<dbReference type="GO" id="GO:0005248">
    <property type="term" value="F:voltage-gated sodium channel activity"/>
    <property type="evidence" value="ECO:0007669"/>
    <property type="project" value="TreeGrafter"/>
</dbReference>
<feature type="transmembrane region" description="Helical" evidence="6">
    <location>
        <begin position="210"/>
        <end position="232"/>
    </location>
</feature>
<dbReference type="InterPro" id="IPR002048">
    <property type="entry name" value="EF_hand_dom"/>
</dbReference>
<dbReference type="Gene3D" id="1.10.287.70">
    <property type="match status" value="4"/>
</dbReference>
<evidence type="ECO:0000256" key="6">
    <source>
        <dbReference type="SAM" id="Phobius"/>
    </source>
</evidence>
<keyword evidence="2 6" id="KW-0812">Transmembrane</keyword>
<comment type="caution">
    <text evidence="8">The sequence shown here is derived from an EMBL/GenBank/DDBJ whole genome shotgun (WGS) entry which is preliminary data.</text>
</comment>
<evidence type="ECO:0000256" key="2">
    <source>
        <dbReference type="ARBA" id="ARBA00022692"/>
    </source>
</evidence>
<dbReference type="InterPro" id="IPR027359">
    <property type="entry name" value="Volt_channel_dom_sf"/>
</dbReference>
<dbReference type="InterPro" id="IPR043203">
    <property type="entry name" value="VGCC_Ca_Na"/>
</dbReference>
<feature type="transmembrane region" description="Helical" evidence="6">
    <location>
        <begin position="28"/>
        <end position="52"/>
    </location>
</feature>
<organism evidence="8 9">
    <name type="scientific">Chrysochromulina tobinii</name>
    <dbReference type="NCBI Taxonomy" id="1460289"/>
    <lineage>
        <taxon>Eukaryota</taxon>
        <taxon>Haptista</taxon>
        <taxon>Haptophyta</taxon>
        <taxon>Prymnesiophyceae</taxon>
        <taxon>Prymnesiales</taxon>
        <taxon>Chrysochromulinaceae</taxon>
        <taxon>Chrysochromulina</taxon>
    </lineage>
</organism>
<dbReference type="Gene3D" id="1.10.238.10">
    <property type="entry name" value="EF-hand"/>
    <property type="match status" value="1"/>
</dbReference>
<feature type="transmembrane region" description="Helical" evidence="6">
    <location>
        <begin position="500"/>
        <end position="523"/>
    </location>
</feature>
<dbReference type="EMBL" id="JWZX01002682">
    <property type="protein sequence ID" value="KOO27697.1"/>
    <property type="molecule type" value="Genomic_DNA"/>
</dbReference>
<keyword evidence="4 6" id="KW-0472">Membrane</keyword>
<keyword evidence="9" id="KW-1185">Reference proteome</keyword>
<keyword evidence="3 6" id="KW-1133">Transmembrane helix</keyword>
<feature type="transmembrane region" description="Helical" evidence="6">
    <location>
        <begin position="699"/>
        <end position="730"/>
    </location>
</feature>
<evidence type="ECO:0000256" key="1">
    <source>
        <dbReference type="ARBA" id="ARBA00004141"/>
    </source>
</evidence>
<evidence type="ECO:0000256" key="3">
    <source>
        <dbReference type="ARBA" id="ARBA00022989"/>
    </source>
</evidence>
<dbReference type="SUPFAM" id="SSF81324">
    <property type="entry name" value="Voltage-gated potassium channels"/>
    <property type="match status" value="2"/>
</dbReference>
<dbReference type="Pfam" id="PF00520">
    <property type="entry name" value="Ion_trans"/>
    <property type="match status" value="4"/>
</dbReference>
<feature type="transmembrane region" description="Helical" evidence="6">
    <location>
        <begin position="587"/>
        <end position="605"/>
    </location>
</feature>
<feature type="transmembrane region" description="Helical" evidence="6">
    <location>
        <begin position="123"/>
        <end position="144"/>
    </location>
</feature>
<evidence type="ECO:0000259" key="7">
    <source>
        <dbReference type="PROSITE" id="PS50222"/>
    </source>
</evidence>
<dbReference type="Gene3D" id="1.20.120.350">
    <property type="entry name" value="Voltage-gated potassium channels. Chain C"/>
    <property type="match status" value="2"/>
</dbReference>
<dbReference type="Proteomes" id="UP000037460">
    <property type="component" value="Unassembled WGS sequence"/>
</dbReference>
<feature type="region of interest" description="Disordered" evidence="5">
    <location>
        <begin position="399"/>
        <end position="434"/>
    </location>
</feature>
<feature type="transmembrane region" description="Helical" evidence="6">
    <location>
        <begin position="626"/>
        <end position="646"/>
    </location>
</feature>
<sequence>MLEVLQLMTFNDWTRAMYLLMRVQSPYVTIYFLMCVVVFGLFICNLFLAVIFEEFTAAQRMAELEAKDEEHSPENGSTEANEAALLPTITAPAQARRPVNDWCLPPVRPGCRKSIATVVSSQAFDAVSSTVVVLNMVLMSLPYYGMSIEYAAALDRGAIIFNRIYIVEMGMKLYGLGCRGYWGDGWNALDGTIVLTSVVELVLFDSVDGFAVFASGGSFTLSFLPLRSIRLFRVLRVLRLMRTWKNLNKIIMGFGKGLSHVYYLFLLMLIFMLIFALMGMQLFGGVFIKANGFEELPRMHFDFFEPAMVTVFILMMGDWLEAMTFAFEATSASACLYYLAVMLVGRYVLINLVIAVVLSSFGEEDSGPVTEEKEIPPFYDRNVHRDHFRLASKGARKIPTETAEEAAHEDEDDDSASGSAGPVEHRVLMGSGGGDQAGEGTAPVLWLQTTPLGSFDSFGSSMLLLYVMSTGDNWKVYMFSMMDSSGHDKGPERSDASPHVIFSVAWMFVGSLVAMNLFVAVIVGEFTKIKADSEGTATMTKEQQQWVTVMRSASEMGSKKIPKVVQIPTHPVRRCLYFVVTSETFDMAMLVIIFLMIGAMAFDYWGIEEDYVAFYYYKKCFDYSAYFLYLEFVMKILGLGVEGYFSDGWHRFDFVIVCVAIVGSEGLSHGLPVNPTLLRAPRALRILRMIRLLKYFKDLRSLLLTLIFSFPAMLNVCGVLSIVIFIYALLGVDLFTYVVHQDSINDDRNFDTLGKAGLLLFQVLTGDNWSGLMADAMVSEQLGHCNMEAGDCGSWVALPYFISFQIIGSFVMLNVIVAVILEAFTSISSQDIRIVQITDLEYFREMWSTFDLDGDSYISAMDMPDLLLKLTQQANTLSGHLNLFWADVQDSVWVGGKSDKSGAGHERGPYWLNGLVPLVAILNASKPTGLNVHVAKQVDEWIVYILDHQNATTGWLGPDDGLGGKGDDYWSAWNVVAALLQYADAKRGTPIAARCMDSVLAHIAEASRRMKTTPLKDGGWSQNRWQDWVYLCEWTADMGVTEAQRRMLYEASQLAFGQRWDWQRYYAQDSTFAHQFPEKNVPDWTMYDHGVNNAMGLKWGAVAYRLTGDPTYLAEIDKMLAMQDRYQGQPYGMFSADEVFGGRALNRGIELCAVVEQMYSLEVAFRVGAELPSAVSWLDRLETLAFNALPATISADMWQHQYLQQANEITACVTDPHVWQQDGPDSTLFGVEPNFGCCTANFNQGWPKYAASALLTRVSDGALLVALPVPIAATLADGTVVTVDTEYPLEDTVRVSVTVPARRTTPLPVLLRVPSWAVNAVFSVDGGDNKTVANGTLVSTKCLAGWTTQLTLDLRPEIRVETGWGVKADHLSNGHIDANGYSRWSGALPAGGDLHSGNYSVLEATLW</sequence>
<dbReference type="GO" id="GO:0005509">
    <property type="term" value="F:calcium ion binding"/>
    <property type="evidence" value="ECO:0007669"/>
    <property type="project" value="InterPro"/>
</dbReference>
<evidence type="ECO:0000256" key="5">
    <source>
        <dbReference type="SAM" id="MobiDB-lite"/>
    </source>
</evidence>
<feature type="compositionally biased region" description="Acidic residues" evidence="5">
    <location>
        <begin position="402"/>
        <end position="415"/>
    </location>
</feature>
<comment type="subcellular location">
    <subcellularLocation>
        <location evidence="1">Membrane</location>
        <topology evidence="1">Multi-pass membrane protein</topology>
    </subcellularLocation>
</comment>
<dbReference type="PROSITE" id="PS50222">
    <property type="entry name" value="EF_HAND_2"/>
    <property type="match status" value="1"/>
</dbReference>
<name>A0A0M0JMZ6_9EUKA</name>
<protein>
    <submittedName>
        <fullName evidence="8">Voltage-gated ion channel superfamily</fullName>
    </submittedName>
</protein>
<reference evidence="9" key="1">
    <citation type="journal article" date="2015" name="PLoS Genet.">
        <title>Genome Sequence and Transcriptome Analyses of Chrysochromulina tobin: Metabolic Tools for Enhanced Algal Fitness in the Prominent Order Prymnesiales (Haptophyceae).</title>
        <authorList>
            <person name="Hovde B.T."/>
            <person name="Deodato C.R."/>
            <person name="Hunsperger H.M."/>
            <person name="Ryken S.A."/>
            <person name="Yost W."/>
            <person name="Jha R.K."/>
            <person name="Patterson J."/>
            <person name="Monnat R.J. Jr."/>
            <person name="Barlow S.B."/>
            <person name="Starkenburg S.R."/>
            <person name="Cattolico R.A."/>
        </authorList>
    </citation>
    <scope>NUCLEOTIDE SEQUENCE</scope>
    <source>
        <strain evidence="9">CCMP291</strain>
    </source>
</reference>
<accession>A0A0M0JMZ6</accession>
<feature type="transmembrane region" description="Helical" evidence="6">
    <location>
        <begin position="335"/>
        <end position="358"/>
    </location>
</feature>
<gene>
    <name evidence="8" type="ORF">Ctob_012449</name>
</gene>
<dbReference type="PANTHER" id="PTHR10037">
    <property type="entry name" value="VOLTAGE-GATED CATION CHANNEL CALCIUM AND SODIUM"/>
    <property type="match status" value="1"/>
</dbReference>
<dbReference type="GO" id="GO:0001518">
    <property type="term" value="C:voltage-gated sodium channel complex"/>
    <property type="evidence" value="ECO:0007669"/>
    <property type="project" value="TreeGrafter"/>
</dbReference>